<dbReference type="Proteomes" id="UP000322245">
    <property type="component" value="Unassembled WGS sequence"/>
</dbReference>
<gene>
    <name evidence="3" type="ORF">B9479_005619</name>
</gene>
<feature type="region of interest" description="Disordered" evidence="1">
    <location>
        <begin position="299"/>
        <end position="341"/>
    </location>
</feature>
<dbReference type="EMBL" id="NIDF01000078">
    <property type="protein sequence ID" value="TYJ53779.1"/>
    <property type="molecule type" value="Genomic_DNA"/>
</dbReference>
<comment type="caution">
    <text evidence="3">The sequence shown here is derived from an EMBL/GenBank/DDBJ whole genome shotgun (WGS) entry which is preliminary data.</text>
</comment>
<feature type="signal peptide" evidence="2">
    <location>
        <begin position="1"/>
        <end position="19"/>
    </location>
</feature>
<organism evidence="3 4">
    <name type="scientific">Cryptococcus floricola</name>
    <dbReference type="NCBI Taxonomy" id="2591691"/>
    <lineage>
        <taxon>Eukaryota</taxon>
        <taxon>Fungi</taxon>
        <taxon>Dikarya</taxon>
        <taxon>Basidiomycota</taxon>
        <taxon>Agaricomycotina</taxon>
        <taxon>Tremellomycetes</taxon>
        <taxon>Tremellales</taxon>
        <taxon>Cryptococcaceae</taxon>
        <taxon>Cryptococcus</taxon>
    </lineage>
</organism>
<accession>A0A5D3AU48</accession>
<sequence length="341" mass="38260">MRPFLTTLTVLAAATSIHALAREDYLNATENFIEQYLSPNNEKVADSINSTLFAENVTGTVDILRTSSSLELTTSPLDYSFDGRELATEYLFGFFVGQAKDATDPSPYGIPVSYKYSALMIQEPYVQASVKFGFYYPVLNTTVPVQIDIWFLFNDNLEVQQYDLVLRRAAWAFEDLAPYLTPFMAARLSLPQNTSHPTILRSYFTQKICSTALSYCNGTNQQYASFEDCEEQLGGKDLGEWFRAGDDNLVCRNLHVPMVPLRPQVHCEHIGPGGGDMCIPRNYTQVVLDEHFPAGFLAQQPHQVSGDASSSPSSPSPPTDDDEEDGDHDDEWKRQEEEEEE</sequence>
<keyword evidence="4" id="KW-1185">Reference proteome</keyword>
<name>A0A5D3AU48_9TREE</name>
<reference evidence="3 4" key="1">
    <citation type="submission" date="2017-05" db="EMBL/GenBank/DDBJ databases">
        <title>The Genome Sequence of Tsuchiyaea wingfieldii DSM 27421.</title>
        <authorList>
            <person name="Cuomo C."/>
            <person name="Passer A."/>
            <person name="Billmyre B."/>
            <person name="Heitman J."/>
        </authorList>
    </citation>
    <scope>NUCLEOTIDE SEQUENCE [LARGE SCALE GENOMIC DNA]</scope>
    <source>
        <strain evidence="3 4">DSM 27421</strain>
    </source>
</reference>
<feature type="compositionally biased region" description="Acidic residues" evidence="1">
    <location>
        <begin position="319"/>
        <end position="329"/>
    </location>
</feature>
<protein>
    <submittedName>
        <fullName evidence="3">Uncharacterized protein</fullName>
    </submittedName>
</protein>
<keyword evidence="2" id="KW-0732">Signal</keyword>
<evidence type="ECO:0000313" key="3">
    <source>
        <dbReference type="EMBL" id="TYJ53779.1"/>
    </source>
</evidence>
<evidence type="ECO:0000256" key="1">
    <source>
        <dbReference type="SAM" id="MobiDB-lite"/>
    </source>
</evidence>
<evidence type="ECO:0000313" key="4">
    <source>
        <dbReference type="Proteomes" id="UP000322245"/>
    </source>
</evidence>
<feature type="compositionally biased region" description="Basic and acidic residues" evidence="1">
    <location>
        <begin position="330"/>
        <end position="341"/>
    </location>
</feature>
<feature type="chain" id="PRO_5022900067" evidence="2">
    <location>
        <begin position="20"/>
        <end position="341"/>
    </location>
</feature>
<evidence type="ECO:0000256" key="2">
    <source>
        <dbReference type="SAM" id="SignalP"/>
    </source>
</evidence>
<dbReference type="AlphaFoldDB" id="A0A5D3AU48"/>
<proteinExistence type="predicted"/>